<name>A0ABW2B679_9RHOB</name>
<evidence type="ECO:0000256" key="1">
    <source>
        <dbReference type="SAM" id="Phobius"/>
    </source>
</evidence>
<proteinExistence type="predicted"/>
<feature type="transmembrane region" description="Helical" evidence="1">
    <location>
        <begin position="21"/>
        <end position="41"/>
    </location>
</feature>
<evidence type="ECO:0000313" key="2">
    <source>
        <dbReference type="EMBL" id="MFC6761109.1"/>
    </source>
</evidence>
<evidence type="ECO:0000313" key="3">
    <source>
        <dbReference type="Proteomes" id="UP001596353"/>
    </source>
</evidence>
<keyword evidence="1" id="KW-0472">Membrane</keyword>
<keyword evidence="3" id="KW-1185">Reference proteome</keyword>
<protein>
    <submittedName>
        <fullName evidence="2">Uncharacterized protein</fullName>
    </submittedName>
</protein>
<keyword evidence="1" id="KW-1133">Transmembrane helix</keyword>
<accession>A0ABW2B679</accession>
<gene>
    <name evidence="2" type="ORF">ACFQFQ_19075</name>
</gene>
<comment type="caution">
    <text evidence="2">The sequence shown here is derived from an EMBL/GenBank/DDBJ whole genome shotgun (WGS) entry which is preliminary data.</text>
</comment>
<sequence length="60" mass="6316">MFPAKRDKTEKKEAAPRKVDWIVLTVSLVGLLIVIAASIQAGEAGLVASLGSYVITTAAF</sequence>
<organism evidence="2 3">
    <name type="scientific">Sulfitobacter porphyrae</name>
    <dbReference type="NCBI Taxonomy" id="1246864"/>
    <lineage>
        <taxon>Bacteria</taxon>
        <taxon>Pseudomonadati</taxon>
        <taxon>Pseudomonadota</taxon>
        <taxon>Alphaproteobacteria</taxon>
        <taxon>Rhodobacterales</taxon>
        <taxon>Roseobacteraceae</taxon>
        <taxon>Sulfitobacter</taxon>
    </lineage>
</organism>
<reference evidence="3" key="1">
    <citation type="journal article" date="2019" name="Int. J. Syst. Evol. Microbiol.">
        <title>The Global Catalogue of Microorganisms (GCM) 10K type strain sequencing project: providing services to taxonomists for standard genome sequencing and annotation.</title>
        <authorList>
            <consortium name="The Broad Institute Genomics Platform"/>
            <consortium name="The Broad Institute Genome Sequencing Center for Infectious Disease"/>
            <person name="Wu L."/>
            <person name="Ma J."/>
        </authorList>
    </citation>
    <scope>NUCLEOTIDE SEQUENCE [LARGE SCALE GENOMIC DNA]</scope>
    <source>
        <strain evidence="3">CCUG 66188</strain>
    </source>
</reference>
<dbReference type="EMBL" id="JBHSWG010000001">
    <property type="protein sequence ID" value="MFC6761109.1"/>
    <property type="molecule type" value="Genomic_DNA"/>
</dbReference>
<keyword evidence="1" id="KW-0812">Transmembrane</keyword>
<dbReference type="Proteomes" id="UP001596353">
    <property type="component" value="Unassembled WGS sequence"/>
</dbReference>